<evidence type="ECO:0000313" key="2">
    <source>
        <dbReference type="EMBL" id="PWA25626.1"/>
    </source>
</evidence>
<comment type="caution">
    <text evidence="2">The sequence shown here is derived from an EMBL/GenBank/DDBJ whole genome shotgun (WGS) entry which is preliminary data.</text>
</comment>
<dbReference type="Proteomes" id="UP000250572">
    <property type="component" value="Unassembled WGS sequence"/>
</dbReference>
<accession>A0A315VQX1</accession>
<proteinExistence type="predicted"/>
<keyword evidence="3" id="KW-1185">Reference proteome</keyword>
<evidence type="ECO:0008006" key="4">
    <source>
        <dbReference type="Google" id="ProtNLM"/>
    </source>
</evidence>
<evidence type="ECO:0000313" key="3">
    <source>
        <dbReference type="Proteomes" id="UP000250572"/>
    </source>
</evidence>
<dbReference type="InterPro" id="IPR036028">
    <property type="entry name" value="SH3-like_dom_sf"/>
</dbReference>
<reference evidence="2 3" key="1">
    <citation type="journal article" date="2018" name="G3 (Bethesda)">
        <title>A High-Quality Reference Genome for the Invasive Mosquitofish Gambusia affinis Using a Chicago Library.</title>
        <authorList>
            <person name="Hoffberg S.L."/>
            <person name="Troendle N.J."/>
            <person name="Glenn T.C."/>
            <person name="Mahmud O."/>
            <person name="Louha S."/>
            <person name="Chalopin D."/>
            <person name="Bennetzen J.L."/>
            <person name="Mauricio R."/>
        </authorList>
    </citation>
    <scope>NUCLEOTIDE SEQUENCE [LARGE SCALE GENOMIC DNA]</scope>
    <source>
        <strain evidence="2">NE01/NJP1002.9</strain>
        <tissue evidence="2">Muscle</tissue>
    </source>
</reference>
<sequence>MCSFEPERRNRDAAGNCDEEGMLTCLFMVCVSGTLVLMEEGPQRCVTLKCHMSRLRRLPQQMEDTLSSWWFVSTAEEQGWVPATYLNSHNGTRDDLELGASKAGEDSNLSKHQEVPGGTRPQCLK</sequence>
<dbReference type="EMBL" id="NHOQ01001229">
    <property type="protein sequence ID" value="PWA25626.1"/>
    <property type="molecule type" value="Genomic_DNA"/>
</dbReference>
<feature type="region of interest" description="Disordered" evidence="1">
    <location>
        <begin position="92"/>
        <end position="125"/>
    </location>
</feature>
<evidence type="ECO:0000256" key="1">
    <source>
        <dbReference type="SAM" id="MobiDB-lite"/>
    </source>
</evidence>
<organism evidence="2 3">
    <name type="scientific">Gambusia affinis</name>
    <name type="common">Western mosquitofish</name>
    <name type="synonym">Heterandria affinis</name>
    <dbReference type="NCBI Taxonomy" id="33528"/>
    <lineage>
        <taxon>Eukaryota</taxon>
        <taxon>Metazoa</taxon>
        <taxon>Chordata</taxon>
        <taxon>Craniata</taxon>
        <taxon>Vertebrata</taxon>
        <taxon>Euteleostomi</taxon>
        <taxon>Actinopterygii</taxon>
        <taxon>Neopterygii</taxon>
        <taxon>Teleostei</taxon>
        <taxon>Neoteleostei</taxon>
        <taxon>Acanthomorphata</taxon>
        <taxon>Ovalentaria</taxon>
        <taxon>Atherinomorphae</taxon>
        <taxon>Cyprinodontiformes</taxon>
        <taxon>Poeciliidae</taxon>
        <taxon>Poeciliinae</taxon>
        <taxon>Gambusia</taxon>
    </lineage>
</organism>
<gene>
    <name evidence="2" type="ORF">CCH79_00001743</name>
</gene>
<dbReference type="AlphaFoldDB" id="A0A315VQX1"/>
<name>A0A315VQX1_GAMAF</name>
<dbReference type="SUPFAM" id="SSF50044">
    <property type="entry name" value="SH3-domain"/>
    <property type="match status" value="1"/>
</dbReference>
<protein>
    <recommendedName>
        <fullName evidence="4">SH3 domain-containing protein</fullName>
    </recommendedName>
</protein>
<feature type="compositionally biased region" description="Basic and acidic residues" evidence="1">
    <location>
        <begin position="103"/>
        <end position="114"/>
    </location>
</feature>